<feature type="domain" description="SbsA Ig-like" evidence="3">
    <location>
        <begin position="39"/>
        <end position="145"/>
    </location>
</feature>
<feature type="domain" description="SbsA Ig-like" evidence="3">
    <location>
        <begin position="457"/>
        <end position="557"/>
    </location>
</feature>
<dbReference type="InterPro" id="IPR032812">
    <property type="entry name" value="SbsA_Ig"/>
</dbReference>
<dbReference type="Gene3D" id="2.60.40.1220">
    <property type="match status" value="10"/>
</dbReference>
<dbReference type="Pfam" id="PF11999">
    <property type="entry name" value="Ice_binding"/>
    <property type="match status" value="1"/>
</dbReference>
<dbReference type="Proteomes" id="UP000199663">
    <property type="component" value="Unassembled WGS sequence"/>
</dbReference>
<feature type="domain" description="SbsA Ig-like" evidence="3">
    <location>
        <begin position="563"/>
        <end position="661"/>
    </location>
</feature>
<keyword evidence="5" id="KW-1185">Reference proteome</keyword>
<evidence type="ECO:0000259" key="3">
    <source>
        <dbReference type="Pfam" id="PF13205"/>
    </source>
</evidence>
<feature type="domain" description="SbsA Ig-like" evidence="3">
    <location>
        <begin position="978"/>
        <end position="1076"/>
    </location>
</feature>
<evidence type="ECO:0000313" key="4">
    <source>
        <dbReference type="EMBL" id="SDZ28346.1"/>
    </source>
</evidence>
<evidence type="ECO:0000256" key="1">
    <source>
        <dbReference type="ARBA" id="ARBA00005445"/>
    </source>
</evidence>
<evidence type="ECO:0000313" key="5">
    <source>
        <dbReference type="Proteomes" id="UP000199663"/>
    </source>
</evidence>
<proteinExistence type="inferred from homology"/>
<dbReference type="RefSeq" id="WP_019598437.1">
    <property type="nucleotide sequence ID" value="NZ_FNQC01000009.1"/>
</dbReference>
<dbReference type="PROSITE" id="PS51257">
    <property type="entry name" value="PROKAR_LIPOPROTEIN"/>
    <property type="match status" value="1"/>
</dbReference>
<accession>A0A1H3RRL4</accession>
<comment type="similarity">
    <text evidence="1">Belongs to the ice-binding protein family.</text>
</comment>
<gene>
    <name evidence="4" type="ORF">SAMN05444412_10968</name>
</gene>
<feature type="domain" description="SbsA Ig-like" evidence="3">
    <location>
        <begin position="148"/>
        <end position="247"/>
    </location>
</feature>
<dbReference type="Pfam" id="PF13205">
    <property type="entry name" value="Big_5"/>
    <property type="match status" value="10"/>
</dbReference>
<dbReference type="InterPro" id="IPR014755">
    <property type="entry name" value="Cu-Rt/internalin_Ig-like"/>
</dbReference>
<dbReference type="InterPro" id="IPR021884">
    <property type="entry name" value="Ice-bd_prot"/>
</dbReference>
<feature type="domain" description="SbsA Ig-like" evidence="3">
    <location>
        <begin position="872"/>
        <end position="973"/>
    </location>
</feature>
<reference evidence="4 5" key="1">
    <citation type="submission" date="2016-10" db="EMBL/GenBank/DDBJ databases">
        <authorList>
            <person name="Varghese N."/>
            <person name="Submissions S."/>
        </authorList>
    </citation>
    <scope>NUCLEOTIDE SEQUENCE [LARGE SCALE GENOMIC DNA]</scope>
    <source>
        <strain evidence="4 5">DSM 17997</strain>
    </source>
</reference>
<sequence>MKKESTKNRIWLTALAAVSLGALFGSCKDEFDEVLGICPEVESTNPVTDAIGVQLTKTITVTFNEAMDPASIVPGAFSLRVINTSGGIAEEISGELTFQAETNSMNFKPSANLSPNTTYTGRVEPIVKDVMGNALQTAYVWTFTTGVSPTVIATDPANLATGVALDKTITATFSMKMDSLSISAASFTLMAGTTPVSGAISYAGNTASFKPANDLLPGTTYKGTISTEVKNKDGIPMATTYNWTFNTGTAPTVIAIDPKDLAISVPANKAIKVTFSELMNAATINASAFTVKIGSVAVAGTVTYSDSSAVFTPIISLLSNTTYSVTISKLVKNPAGIPMANDFASTFTTGNFAIPKVASTDPANNATGVAINKVIKTTFSEAMNPATISGSTFTVKQGTTNVPGTVTYSGTTATFTPTNPLSSNLVYTGTITTGAKNTAGTAMANNFVWTFTTAAIVAPTVSSTDPGNNATSVALNKAVKATFSEAMNPATISGATFTIKQGTTNVAGTVTYSGSTATFTPTNPFSPSLVYTGTITTDAKNAAGTGLANNFVWSFTTAALNVPTVNSTDPANNATGVAMNKAIKAVFNEAMNPATITGSTFTLKQGNTAVAGTVTYAGTTATFTPTNPLSPNLVYTGTITTGAKNGAGTAIASNYVWSFTTVASIAPMVVSIDPANNATGVPINKLIKATFSEAMNPATITGTTFTVKQGGNAVSGIVSYNGTTATFTPNNPLASNLVYTVTITIGAKNVDGTPLASNFVSTFTTSANVSPTVVSTDPANNATNVALNKVVKATFSEAMNPATITGATFTVKQGQTAVAGTVTYSGTTASFTPTNPFSGGLVYTGTITTEAKNAAGTGLANNFVWTFTTAANVAPTVVSTDPANNATNVALNKVVNATFSEAMNPATITGATFTLKQGQTAIAGNVSYNGTTASFTPNVPLLPNLVYTGTITTEAKNSAGTGLANNYVWTFTTVAPIVPTVLSTDPMNNATNVARNKVVRATFSIPMDASSINGNTFKLQLNGANVAGMVSYSGTTASFTPTSLLSANQVYTATITTGAQSVAGSNLVNDYVWSFRIENPTSAYFVDLKTAGRFGIFAATGISNNAGFSEIRNLDVGISPGARSSVTGFPPAIVVNGAIYASDDASPAGVAAMLIQAKSDLLQAYLFAEGASSPAPATMAGDQGGKTLAPGIYKSNSTLLIQAGDLTLDAQGDPNAVWIFQIASGFTTVGGSGGNVILTGGAQAKNIFWQVGSSATIGDNTNFKGNVLAFTSITMNSGAKITGRMLVLNGAVVMTNTNIIEKP</sequence>
<dbReference type="EMBL" id="FNQC01000009">
    <property type="protein sequence ID" value="SDZ28346.1"/>
    <property type="molecule type" value="Genomic_DNA"/>
</dbReference>
<name>A0A1H3RRL4_9BACT</name>
<protein>
    <submittedName>
        <fullName evidence="4">Ig-like domain-containing protein</fullName>
    </submittedName>
</protein>
<keyword evidence="2" id="KW-0732">Signal</keyword>
<evidence type="ECO:0000256" key="2">
    <source>
        <dbReference type="ARBA" id="ARBA00022729"/>
    </source>
</evidence>
<comment type="caution">
    <text evidence="4">The sequence shown here is derived from an EMBL/GenBank/DDBJ whole genome shotgun (WGS) entry which is preliminary data.</text>
</comment>
<feature type="domain" description="SbsA Ig-like" evidence="3">
    <location>
        <begin position="768"/>
        <end position="869"/>
    </location>
</feature>
<feature type="domain" description="SbsA Ig-like" evidence="3">
    <location>
        <begin position="249"/>
        <end position="349"/>
    </location>
</feature>
<organism evidence="4 5">
    <name type="scientific">Rhodonellum ikkaensis</name>
    <dbReference type="NCBI Taxonomy" id="336829"/>
    <lineage>
        <taxon>Bacteria</taxon>
        <taxon>Pseudomonadati</taxon>
        <taxon>Bacteroidota</taxon>
        <taxon>Cytophagia</taxon>
        <taxon>Cytophagales</taxon>
        <taxon>Cytophagaceae</taxon>
        <taxon>Rhodonellum</taxon>
    </lineage>
</organism>
<feature type="domain" description="SbsA Ig-like" evidence="3">
    <location>
        <begin position="355"/>
        <end position="453"/>
    </location>
</feature>
<feature type="domain" description="SbsA Ig-like" evidence="3">
    <location>
        <begin position="664"/>
        <end position="765"/>
    </location>
</feature>